<name>A0A3D9T0M0_9ACTN</name>
<dbReference type="GO" id="GO:0000160">
    <property type="term" value="P:phosphorelay signal transduction system"/>
    <property type="evidence" value="ECO:0007669"/>
    <property type="project" value="InterPro"/>
</dbReference>
<dbReference type="InterPro" id="IPR005158">
    <property type="entry name" value="BTAD"/>
</dbReference>
<evidence type="ECO:0000256" key="1">
    <source>
        <dbReference type="ARBA" id="ARBA00005820"/>
    </source>
</evidence>
<gene>
    <name evidence="5" type="ORF">DFJ69_3831</name>
</gene>
<dbReference type="GO" id="GO:0003677">
    <property type="term" value="F:DNA binding"/>
    <property type="evidence" value="ECO:0007669"/>
    <property type="project" value="UniProtKB-UniRule"/>
</dbReference>
<dbReference type="RefSeq" id="WP_116023807.1">
    <property type="nucleotide sequence ID" value="NZ_QTTT01000001.1"/>
</dbReference>
<dbReference type="Gene3D" id="3.40.50.300">
    <property type="entry name" value="P-loop containing nucleotide triphosphate hydrolases"/>
    <property type="match status" value="1"/>
</dbReference>
<evidence type="ECO:0000256" key="3">
    <source>
        <dbReference type="PROSITE-ProRule" id="PRU01091"/>
    </source>
</evidence>
<dbReference type="PROSITE" id="PS51755">
    <property type="entry name" value="OMPR_PHOB"/>
    <property type="match status" value="1"/>
</dbReference>
<dbReference type="SMART" id="SM00862">
    <property type="entry name" value="Trans_reg_C"/>
    <property type="match status" value="1"/>
</dbReference>
<comment type="similarity">
    <text evidence="1">Belongs to the AfsR/DnrI/RedD regulatory family.</text>
</comment>
<dbReference type="PANTHER" id="PTHR47691:SF3">
    <property type="entry name" value="HTH-TYPE TRANSCRIPTIONAL REGULATOR RV0890C-RELATED"/>
    <property type="match status" value="1"/>
</dbReference>
<evidence type="ECO:0000313" key="6">
    <source>
        <dbReference type="Proteomes" id="UP000256661"/>
    </source>
</evidence>
<dbReference type="CDD" id="cd15831">
    <property type="entry name" value="BTAD"/>
    <property type="match status" value="1"/>
</dbReference>
<proteinExistence type="inferred from homology"/>
<dbReference type="InterPro" id="IPR058852">
    <property type="entry name" value="HTH_77"/>
</dbReference>
<sequence>MRFGVLGPLAVWTSDGRPVRIPEVKVRALLAELVVEAGRVVPADRLIDHLWGENLPSNPAGALQSRVSQLRRALDDAEPSARGLVVSRAPGYLLDAEPDAVDIGRFQGLLARTRTAASPQERAMLLGDALALWRGPALIDFADEEFAGPEITRLEELRLTALEEQAEARLDLREHGQLADELGDLVARHPLRERLRAAHLRALYRAGRQNEALDGYRDLRERLADELGVDPGPELAALHQAILRQDPSLGAPPAEAPPSNLPAPLSDLIGRSDAVGQVGALLGAGRLVTLTGAGGVGKTRLAVEAARGLGAAYPDGVWLVELGSLPATAGRDEVADHVAATLRIRDEGTVPVGTPADSLAEALAAQRLLLVLDNCEHVIGSASALAAALLRAVPGLRVLATSQRPLGVAGELLWSVPPLTEADAVRLFAERARAGAPGFALDAGNAEAVAAICRRLDGIPLAVELAATRVRALGVHELAARLDDRFRLLAAGYGDAPARQRTLRAVIDWSWELLDPEERTVLRRLAVHVDGCTLRAAEAVCGEDGLDVLDLLAGLVDRSLVAVSDRDRSDGPRYRLLESVAAYCRERLREAGELDEIELRHLRHYSALAATADVHLRGPAQREWLCRLDAETANLRAALDTAVRLRNGGALPLVNSLAWYWVLRGRLSEGARSFGLALTGGGPEDAVGTAQTWRAAFQFRMGEVTAPGGSVPPATRPGDLDALAGRARAQWFLSVARLGVGDPPESEAQTGRALTLFQALGDQWGIAAALSTQARQSLLRSDLTRLREHAEESMALFGALGDRWGRLHAGFALGQYHEIVGEYEQAARLHREGLRIAEDLELWTDVADRLSSLGRIALLNGDHAQADDLHRRAMKLAAEQAYALGEEFAGLGLALSLRRQGRLDEAETLMRRWLDWNTRIGSDIALSLILAELGFVAELRGAADTARDLHLRGLDAARKSGDRRAVALALEGLAGACAVAGRHDRAARLLGTAGAIRESTGAPLPAGERGDVDRITAAARAALGPDAFAVEHEKGALQDESEVDPKSV</sequence>
<keyword evidence="6" id="KW-1185">Reference proteome</keyword>
<keyword evidence="2 3" id="KW-0238">DNA-binding</keyword>
<accession>A0A3D9T0M0</accession>
<protein>
    <submittedName>
        <fullName evidence="5">Putative ATPase</fullName>
    </submittedName>
</protein>
<dbReference type="Pfam" id="PF25872">
    <property type="entry name" value="HTH_77"/>
    <property type="match status" value="1"/>
</dbReference>
<dbReference type="OrthoDB" id="3194665at2"/>
<dbReference type="Pfam" id="PF03704">
    <property type="entry name" value="BTAD"/>
    <property type="match status" value="1"/>
</dbReference>
<feature type="DNA-binding region" description="OmpR/PhoB-type" evidence="3">
    <location>
        <begin position="1"/>
        <end position="96"/>
    </location>
</feature>
<dbReference type="Pfam" id="PF00486">
    <property type="entry name" value="Trans_reg_C"/>
    <property type="match status" value="1"/>
</dbReference>
<dbReference type="InterPro" id="IPR016032">
    <property type="entry name" value="Sig_transdc_resp-reg_C-effctor"/>
</dbReference>
<dbReference type="EMBL" id="QTTT01000001">
    <property type="protein sequence ID" value="REE98344.1"/>
    <property type="molecule type" value="Genomic_DNA"/>
</dbReference>
<dbReference type="Gene3D" id="1.25.40.10">
    <property type="entry name" value="Tetratricopeptide repeat domain"/>
    <property type="match status" value="3"/>
</dbReference>
<reference evidence="5 6" key="1">
    <citation type="submission" date="2018-08" db="EMBL/GenBank/DDBJ databases">
        <title>Sequencing the genomes of 1000 actinobacteria strains.</title>
        <authorList>
            <person name="Klenk H.-P."/>
        </authorList>
    </citation>
    <scope>NUCLEOTIDE SEQUENCE [LARGE SCALE GENOMIC DNA]</scope>
    <source>
        <strain evidence="5 6">DSM 43927</strain>
    </source>
</reference>
<dbReference type="PRINTS" id="PR00364">
    <property type="entry name" value="DISEASERSIST"/>
</dbReference>
<dbReference type="GO" id="GO:0006355">
    <property type="term" value="P:regulation of DNA-templated transcription"/>
    <property type="evidence" value="ECO:0007669"/>
    <property type="project" value="InterPro"/>
</dbReference>
<evidence type="ECO:0000256" key="2">
    <source>
        <dbReference type="ARBA" id="ARBA00023125"/>
    </source>
</evidence>
<dbReference type="InterPro" id="IPR011990">
    <property type="entry name" value="TPR-like_helical_dom_sf"/>
</dbReference>
<dbReference type="SMART" id="SM01043">
    <property type="entry name" value="BTAD"/>
    <property type="match status" value="1"/>
</dbReference>
<dbReference type="InterPro" id="IPR027417">
    <property type="entry name" value="P-loop_NTPase"/>
</dbReference>
<organism evidence="5 6">
    <name type="scientific">Thermomonospora umbrina</name>
    <dbReference type="NCBI Taxonomy" id="111806"/>
    <lineage>
        <taxon>Bacteria</taxon>
        <taxon>Bacillati</taxon>
        <taxon>Actinomycetota</taxon>
        <taxon>Actinomycetes</taxon>
        <taxon>Streptosporangiales</taxon>
        <taxon>Thermomonosporaceae</taxon>
        <taxon>Thermomonospora</taxon>
    </lineage>
</organism>
<feature type="domain" description="OmpR/PhoB-type" evidence="4">
    <location>
        <begin position="1"/>
        <end position="96"/>
    </location>
</feature>
<dbReference type="AlphaFoldDB" id="A0A3D9T0M0"/>
<evidence type="ECO:0000313" key="5">
    <source>
        <dbReference type="EMBL" id="REE98344.1"/>
    </source>
</evidence>
<dbReference type="Gene3D" id="1.10.10.10">
    <property type="entry name" value="Winged helix-like DNA-binding domain superfamily/Winged helix DNA-binding domain"/>
    <property type="match status" value="1"/>
</dbReference>
<dbReference type="Proteomes" id="UP000256661">
    <property type="component" value="Unassembled WGS sequence"/>
</dbReference>
<dbReference type="PANTHER" id="PTHR47691">
    <property type="entry name" value="REGULATOR-RELATED"/>
    <property type="match status" value="1"/>
</dbReference>
<dbReference type="InterPro" id="IPR036388">
    <property type="entry name" value="WH-like_DNA-bd_sf"/>
</dbReference>
<evidence type="ECO:0000259" key="4">
    <source>
        <dbReference type="PROSITE" id="PS51755"/>
    </source>
</evidence>
<dbReference type="SUPFAM" id="SSF52540">
    <property type="entry name" value="P-loop containing nucleoside triphosphate hydrolases"/>
    <property type="match status" value="1"/>
</dbReference>
<dbReference type="SUPFAM" id="SSF48452">
    <property type="entry name" value="TPR-like"/>
    <property type="match status" value="3"/>
</dbReference>
<dbReference type="InterPro" id="IPR001867">
    <property type="entry name" value="OmpR/PhoB-type_DNA-bd"/>
</dbReference>
<dbReference type="SUPFAM" id="SSF46894">
    <property type="entry name" value="C-terminal effector domain of the bipartite response regulators"/>
    <property type="match status" value="1"/>
</dbReference>
<comment type="caution">
    <text evidence="5">The sequence shown here is derived from an EMBL/GenBank/DDBJ whole genome shotgun (WGS) entry which is preliminary data.</text>
</comment>